<keyword evidence="1" id="KW-0479">Metal-binding</keyword>
<dbReference type="InterPro" id="IPR024610">
    <property type="entry name" value="ING_N_histone-binding"/>
</dbReference>
<dbReference type="InterPro" id="IPR019787">
    <property type="entry name" value="Znf_PHD-finger"/>
</dbReference>
<dbReference type="SUPFAM" id="SSF57903">
    <property type="entry name" value="FYVE/PHD zinc finger"/>
    <property type="match status" value="1"/>
</dbReference>
<evidence type="ECO:0000256" key="2">
    <source>
        <dbReference type="ARBA" id="ARBA00022771"/>
    </source>
</evidence>
<dbReference type="PROSITE" id="PS01359">
    <property type="entry name" value="ZF_PHD_1"/>
    <property type="match status" value="1"/>
</dbReference>
<feature type="region of interest" description="Disordered" evidence="6">
    <location>
        <begin position="59"/>
        <end position="91"/>
    </location>
</feature>
<dbReference type="InterPro" id="IPR011011">
    <property type="entry name" value="Znf_FYVE_PHD"/>
</dbReference>
<dbReference type="OMA" id="NQISYMI"/>
<keyword evidence="5" id="KW-0175">Coiled coil</keyword>
<dbReference type="OrthoDB" id="5411773at2759"/>
<evidence type="ECO:0000313" key="8">
    <source>
        <dbReference type="EMBL" id="CRG99035.1"/>
    </source>
</evidence>
<keyword evidence="9" id="KW-1185">Reference proteome</keyword>
<dbReference type="SMART" id="SM01408">
    <property type="entry name" value="ING"/>
    <property type="match status" value="1"/>
</dbReference>
<evidence type="ECO:0000256" key="1">
    <source>
        <dbReference type="ARBA" id="ARBA00022723"/>
    </source>
</evidence>
<evidence type="ECO:0000313" key="9">
    <source>
        <dbReference type="Proteomes" id="UP000220158"/>
    </source>
</evidence>
<dbReference type="PROSITE" id="PS50016">
    <property type="entry name" value="ZF_PHD_2"/>
    <property type="match status" value="1"/>
</dbReference>
<sequence length="669" mass="79408">MSDPVQVFMENVCHLTGYLHRLLFLMKELDKKEHNINEMIEKKEEIYLEKLNDIHKKKSEKQLKYSNDESNIESNNESNNEHSIKNDIIEDIPKKKENNECMEYKNVKEKKSEENISNYMKNIDDFVKEKEILNIEDENMNINNSSQNSYNNYISKENEENKKKENMNMHSCNYDNNLENFKNKKLTQVQIDDSNNNKNIKIKLDAKREYNDEDKKKENKFDIHLNDENEKKEYVSDIINKDNYEKKKREKRQNVINENNNEDKTIKKIKIFDNTPNNEFIIENKENSQKINSTQSKDCDISHKNLEKTYINSNEDETENQNDSNKFNEEELNNYLNEIMNDREQCIALLREKICINNQISYMIKHDYEKLKKQYDKLYTEMEMSGESPPYLYNSYKNKNVPSELEDYNINMKNKTNYNNYHYGAYNIDRQKTEENENFLTRNLSRKNINKYNEYNTCTDKVKKSKKIKKNKIENDTSSKSLKNLNDKNNNQKMRISLFSAKNNYENKIRSSELNDLCNKTEDKGKNYVNQIKTNSSLNLTSEYSPNKKINERCINDYSKGKNAIPYDSLSNCEKNQLQNKNAIYDSMKQENNTSLCDVYVENNVEEDICPICSKGESASSEFGMVGCDSCNKWFHFECVNYENNDCNESWFCPKCVSVNESNMKSLLK</sequence>
<dbReference type="GeneID" id="39735136"/>
<evidence type="ECO:0000256" key="5">
    <source>
        <dbReference type="SAM" id="Coils"/>
    </source>
</evidence>
<feature type="coiled-coil region" evidence="5">
    <location>
        <begin position="22"/>
        <end position="49"/>
    </location>
</feature>
<dbReference type="EMBL" id="LN835301">
    <property type="protein sequence ID" value="CRG99035.1"/>
    <property type="molecule type" value="Genomic_DNA"/>
</dbReference>
<evidence type="ECO:0000256" key="4">
    <source>
        <dbReference type="PROSITE-ProRule" id="PRU00146"/>
    </source>
</evidence>
<dbReference type="SMART" id="SM00249">
    <property type="entry name" value="PHD"/>
    <property type="match status" value="1"/>
</dbReference>
<evidence type="ECO:0000256" key="6">
    <source>
        <dbReference type="SAM" id="MobiDB-lite"/>
    </source>
</evidence>
<dbReference type="Pfam" id="PF00628">
    <property type="entry name" value="PHD"/>
    <property type="match status" value="1"/>
</dbReference>
<keyword evidence="3" id="KW-0862">Zinc</keyword>
<evidence type="ECO:0000256" key="3">
    <source>
        <dbReference type="ARBA" id="ARBA00022833"/>
    </source>
</evidence>
<dbReference type="InterPro" id="IPR019786">
    <property type="entry name" value="Zinc_finger_PHD-type_CS"/>
</dbReference>
<dbReference type="CDD" id="cd15522">
    <property type="entry name" value="PHD_TAF3"/>
    <property type="match status" value="1"/>
</dbReference>
<dbReference type="VEuPathDB" id="PlasmoDB:PRELSG_0601000"/>
<organism evidence="8 9">
    <name type="scientific">Plasmodium relictum</name>
    <dbReference type="NCBI Taxonomy" id="85471"/>
    <lineage>
        <taxon>Eukaryota</taxon>
        <taxon>Sar</taxon>
        <taxon>Alveolata</taxon>
        <taxon>Apicomplexa</taxon>
        <taxon>Aconoidasida</taxon>
        <taxon>Haemosporida</taxon>
        <taxon>Plasmodiidae</taxon>
        <taxon>Plasmodium</taxon>
        <taxon>Plasmodium (Haemamoeba)</taxon>
    </lineage>
</organism>
<dbReference type="KEGG" id="prel:PRELSG_0601000"/>
<protein>
    <recommendedName>
        <fullName evidence="7">PHD-type domain-containing protein</fullName>
    </recommendedName>
</protein>
<reference evidence="8 9" key="1">
    <citation type="submission" date="2015-04" db="EMBL/GenBank/DDBJ databases">
        <authorList>
            <consortium name="Pathogen Informatics"/>
        </authorList>
    </citation>
    <scope>NUCLEOTIDE SEQUENCE [LARGE SCALE GENOMIC DNA]</scope>
    <source>
        <strain evidence="8 9">SGS1</strain>
    </source>
</reference>
<feature type="compositionally biased region" description="Basic and acidic residues" evidence="6">
    <location>
        <begin position="79"/>
        <end position="91"/>
    </location>
</feature>
<dbReference type="Proteomes" id="UP000220158">
    <property type="component" value="Chromosome 6"/>
</dbReference>
<dbReference type="InterPro" id="IPR001965">
    <property type="entry name" value="Znf_PHD"/>
</dbReference>
<feature type="domain" description="PHD-type" evidence="7">
    <location>
        <begin position="607"/>
        <end position="659"/>
    </location>
</feature>
<dbReference type="Gene3D" id="3.30.40.10">
    <property type="entry name" value="Zinc/RING finger domain, C3HC4 (zinc finger)"/>
    <property type="match status" value="1"/>
</dbReference>
<dbReference type="GO" id="GO:0008270">
    <property type="term" value="F:zinc ion binding"/>
    <property type="evidence" value="ECO:0007669"/>
    <property type="project" value="UniProtKB-KW"/>
</dbReference>
<evidence type="ECO:0000259" key="7">
    <source>
        <dbReference type="PROSITE" id="PS50016"/>
    </source>
</evidence>
<dbReference type="AlphaFoldDB" id="A0A1J1H2F2"/>
<feature type="compositionally biased region" description="Low complexity" evidence="6">
    <location>
        <begin position="68"/>
        <end position="78"/>
    </location>
</feature>
<dbReference type="RefSeq" id="XP_028532044.1">
    <property type="nucleotide sequence ID" value="XM_028675458.1"/>
</dbReference>
<keyword evidence="2 4" id="KW-0863">Zinc-finger</keyword>
<proteinExistence type="predicted"/>
<dbReference type="InterPro" id="IPR013083">
    <property type="entry name" value="Znf_RING/FYVE/PHD"/>
</dbReference>
<name>A0A1J1H2F2_PLARL</name>
<accession>A0A1J1H2F2</accession>
<gene>
    <name evidence="8" type="ORF">PRELSG_0601000</name>
</gene>